<name>A0ABS4KDK4_9FIRM</name>
<sequence>MKGVLVSGGNNIDENILEEESENAYIICADGGVKNFLNTNLKPDLLVGDLDSISNEGVEFLEKNNIKVDKFPPKKNLTDTELALTYLLEKKCSSITILSATGTRMDHTISNILSLEKLYKLKVPAKLVDNHNEIIYVEEGKIEVNKDDYKYLSLISLSDYLIYSTIGMEYETDHLKIYRYSARGVSNEIKEKSAKINIHFGKGLIIKSRD</sequence>
<reference evidence="7 8" key="1">
    <citation type="submission" date="2021-03" db="EMBL/GenBank/DDBJ databases">
        <title>Genomic Encyclopedia of Type Strains, Phase IV (KMG-IV): sequencing the most valuable type-strain genomes for metagenomic binning, comparative biology and taxonomic classification.</title>
        <authorList>
            <person name="Goeker M."/>
        </authorList>
    </citation>
    <scope>NUCLEOTIDE SEQUENCE [LARGE SCALE GENOMIC DNA]</scope>
    <source>
        <strain evidence="7 8">DSM 27563</strain>
    </source>
</reference>
<evidence type="ECO:0000256" key="2">
    <source>
        <dbReference type="ARBA" id="ARBA00022741"/>
    </source>
</evidence>
<dbReference type="SUPFAM" id="SSF63999">
    <property type="entry name" value="Thiamin pyrophosphokinase, catalytic domain"/>
    <property type="match status" value="1"/>
</dbReference>
<dbReference type="InterPro" id="IPR007371">
    <property type="entry name" value="TPK_catalytic"/>
</dbReference>
<evidence type="ECO:0000256" key="5">
    <source>
        <dbReference type="NCBIfam" id="TIGR01378"/>
    </source>
</evidence>
<organism evidence="7 8">
    <name type="scientific">Peptoniphilus stercorisuis</name>
    <dbReference type="NCBI Taxonomy" id="1436965"/>
    <lineage>
        <taxon>Bacteria</taxon>
        <taxon>Bacillati</taxon>
        <taxon>Bacillota</taxon>
        <taxon>Tissierellia</taxon>
        <taxon>Tissierellales</taxon>
        <taxon>Peptoniphilaceae</taxon>
        <taxon>Peptoniphilus</taxon>
    </lineage>
</organism>
<evidence type="ECO:0000313" key="7">
    <source>
        <dbReference type="EMBL" id="MBP2025856.1"/>
    </source>
</evidence>
<dbReference type="CDD" id="cd07995">
    <property type="entry name" value="TPK"/>
    <property type="match status" value="1"/>
</dbReference>
<evidence type="ECO:0000256" key="1">
    <source>
        <dbReference type="ARBA" id="ARBA00022679"/>
    </source>
</evidence>
<dbReference type="EMBL" id="JAGGLJ010000013">
    <property type="protein sequence ID" value="MBP2025856.1"/>
    <property type="molecule type" value="Genomic_DNA"/>
</dbReference>
<dbReference type="SMART" id="SM00983">
    <property type="entry name" value="TPK_B1_binding"/>
    <property type="match status" value="1"/>
</dbReference>
<protein>
    <recommendedName>
        <fullName evidence="5">Thiamine diphosphokinase</fullName>
        <ecNumber evidence="5">2.7.6.2</ecNumber>
    </recommendedName>
</protein>
<dbReference type="NCBIfam" id="TIGR01378">
    <property type="entry name" value="thi_PPkinase"/>
    <property type="match status" value="1"/>
</dbReference>
<dbReference type="Pfam" id="PF04263">
    <property type="entry name" value="TPK_catalytic"/>
    <property type="match status" value="1"/>
</dbReference>
<dbReference type="EC" id="2.7.6.2" evidence="5"/>
<keyword evidence="1 7" id="KW-0808">Transferase</keyword>
<feature type="domain" description="Thiamin pyrophosphokinase thiamin-binding" evidence="6">
    <location>
        <begin position="140"/>
        <end position="206"/>
    </location>
</feature>
<evidence type="ECO:0000313" key="8">
    <source>
        <dbReference type="Proteomes" id="UP001519306"/>
    </source>
</evidence>
<keyword evidence="4" id="KW-0067">ATP-binding</keyword>
<gene>
    <name evidence="7" type="ORF">J2Z71_001405</name>
</gene>
<dbReference type="InterPro" id="IPR036759">
    <property type="entry name" value="TPK_catalytic_sf"/>
</dbReference>
<evidence type="ECO:0000256" key="4">
    <source>
        <dbReference type="ARBA" id="ARBA00022840"/>
    </source>
</evidence>
<dbReference type="InterPro" id="IPR006282">
    <property type="entry name" value="Thi_PPkinase"/>
</dbReference>
<dbReference type="InterPro" id="IPR053149">
    <property type="entry name" value="TPK"/>
</dbReference>
<dbReference type="InterPro" id="IPR007373">
    <property type="entry name" value="Thiamin_PyroPKinase_B1-bd"/>
</dbReference>
<dbReference type="GO" id="GO:0004788">
    <property type="term" value="F:thiamine diphosphokinase activity"/>
    <property type="evidence" value="ECO:0007669"/>
    <property type="project" value="UniProtKB-EC"/>
</dbReference>
<dbReference type="RefSeq" id="WP_210061471.1">
    <property type="nucleotide sequence ID" value="NZ_JAGGLJ010000013.1"/>
</dbReference>
<keyword evidence="2" id="KW-0547">Nucleotide-binding</keyword>
<dbReference type="PANTHER" id="PTHR41299">
    <property type="entry name" value="THIAMINE PYROPHOSPHOKINASE"/>
    <property type="match status" value="1"/>
</dbReference>
<dbReference type="Pfam" id="PF04265">
    <property type="entry name" value="TPK_B1_binding"/>
    <property type="match status" value="1"/>
</dbReference>
<comment type="caution">
    <text evidence="7">The sequence shown here is derived from an EMBL/GenBank/DDBJ whole genome shotgun (WGS) entry which is preliminary data.</text>
</comment>
<keyword evidence="8" id="KW-1185">Reference proteome</keyword>
<dbReference type="Gene3D" id="3.40.50.10240">
    <property type="entry name" value="Thiamin pyrophosphokinase, catalytic domain"/>
    <property type="match status" value="1"/>
</dbReference>
<keyword evidence="3" id="KW-0418">Kinase</keyword>
<proteinExistence type="predicted"/>
<evidence type="ECO:0000259" key="6">
    <source>
        <dbReference type="SMART" id="SM00983"/>
    </source>
</evidence>
<accession>A0ABS4KDK4</accession>
<dbReference type="PANTHER" id="PTHR41299:SF1">
    <property type="entry name" value="THIAMINE PYROPHOSPHOKINASE"/>
    <property type="match status" value="1"/>
</dbReference>
<dbReference type="Proteomes" id="UP001519306">
    <property type="component" value="Unassembled WGS sequence"/>
</dbReference>
<evidence type="ECO:0000256" key="3">
    <source>
        <dbReference type="ARBA" id="ARBA00022777"/>
    </source>
</evidence>